<dbReference type="PRINTS" id="PR00705">
    <property type="entry name" value="PAPAIN"/>
</dbReference>
<comment type="similarity">
    <text evidence="1">Belongs to the sulfotransferase 1 family.</text>
</comment>
<dbReference type="SMART" id="SM00645">
    <property type="entry name" value="Pept_C1"/>
    <property type="match status" value="1"/>
</dbReference>
<dbReference type="InterPro" id="IPR000668">
    <property type="entry name" value="Peptidase_C1A_C"/>
</dbReference>
<dbReference type="InterPro" id="IPR000863">
    <property type="entry name" value="Sulfotransferase_dom"/>
</dbReference>
<keyword evidence="6" id="KW-0788">Thiol protease</keyword>
<dbReference type="Proteomes" id="UP001562425">
    <property type="component" value="Unassembled WGS sequence"/>
</dbReference>
<evidence type="ECO:0000259" key="9">
    <source>
        <dbReference type="SMART" id="SM00645"/>
    </source>
</evidence>
<keyword evidence="3" id="KW-0808">Transferase</keyword>
<dbReference type="Gene3D" id="3.40.50.300">
    <property type="entry name" value="P-loop containing nucleotide triphosphate hydrolases"/>
    <property type="match status" value="1"/>
</dbReference>
<dbReference type="AlphaFoldDB" id="A0ABD1DSL2"/>
<sequence length="617" mass="70210">MLWLICNDLDFEAAGKEKLTKRFPFFEFHIYMHDEVKKQFLAEATCPEHREIIEAASKPAYDYLNSLTGQRFIKTHFPVSLLPPSIFHVQAKVIYVARNPSDVVVSYYHLNKLYRTQGYVGDFETFYNYFEKDLTPWSPYWSHLREGWQARSLPNVLFMFYEDMNKDLPATIRKVGAFLGKPDLSDEQVATLVDHLSIRNFKNNTSVNGEELKAAGILNSKAQDFIRKGQVNGSGSELTDEIRERIRVWSERHLAKTDMRFPESRIQPARDHTLIPAIMAWTTWSCLVICVTVTLSSRLDDRRHGDDPFNDSFLEQVLARAKTWTPDTAFRGGIRFGEFRSIKGIYESPLDFTLPSKRLHASSLDEAVIPDRFDAREKWPFCQSIHSVRNQGTCGSCWAVATVSVMSDRLCIHSDGEVNLELATEDLMGCCKDCGNGCNGGFLDGTAFQYWVDAGLVSGAPYNSSEGCKPYPFEPCSYPFVGCHHEKKNPKCLHHCINGYDRKYRKDKFFGATAYKIPNDARMIQLEIMTNGPVATGFEVFEDFYFYHSGVYKHVVGKKVGMHAIRIVGWGTENGTPYWLIANSYGDTWGDKGFFKMLRGSNHLGIESTVIAGLPQL</sequence>
<dbReference type="EMBL" id="JBEHCU010003509">
    <property type="protein sequence ID" value="KAL1402125.1"/>
    <property type="molecule type" value="Genomic_DNA"/>
</dbReference>
<keyword evidence="11" id="KW-1185">Reference proteome</keyword>
<dbReference type="SUPFAM" id="SSF54001">
    <property type="entry name" value="Cysteine proteinases"/>
    <property type="match status" value="1"/>
</dbReference>
<dbReference type="SUPFAM" id="SSF52540">
    <property type="entry name" value="P-loop containing nucleoside triphosphate hydrolases"/>
    <property type="match status" value="1"/>
</dbReference>
<dbReference type="Pfam" id="PF00685">
    <property type="entry name" value="Sulfotransfer_1"/>
    <property type="match status" value="1"/>
</dbReference>
<dbReference type="PROSITE" id="PS00139">
    <property type="entry name" value="THIOL_PROTEASE_CYS"/>
    <property type="match status" value="1"/>
</dbReference>
<feature type="domain" description="Peptidase C1A papain C-terminal" evidence="9">
    <location>
        <begin position="369"/>
        <end position="614"/>
    </location>
</feature>
<dbReference type="Gene3D" id="3.90.70.10">
    <property type="entry name" value="Cysteine proteinases"/>
    <property type="match status" value="1"/>
</dbReference>
<dbReference type="PANTHER" id="PTHR11783">
    <property type="entry name" value="SULFOTRANSFERASE SULT"/>
    <property type="match status" value="1"/>
</dbReference>
<keyword evidence="5" id="KW-0378">Hydrolase</keyword>
<dbReference type="CDD" id="cd02620">
    <property type="entry name" value="Peptidase_C1A_CathepsinB"/>
    <property type="match status" value="1"/>
</dbReference>
<dbReference type="PROSITE" id="PS00639">
    <property type="entry name" value="THIOL_PROTEASE_HIS"/>
    <property type="match status" value="1"/>
</dbReference>
<gene>
    <name evidence="10" type="ORF">pipiens_006218</name>
</gene>
<keyword evidence="4" id="KW-0732">Signal</keyword>
<dbReference type="GO" id="GO:0006508">
    <property type="term" value="P:proteolysis"/>
    <property type="evidence" value="ECO:0007669"/>
    <property type="project" value="UniProtKB-KW"/>
</dbReference>
<protein>
    <recommendedName>
        <fullName evidence="9">Peptidase C1A papain C-terminal domain-containing protein</fullName>
    </recommendedName>
</protein>
<dbReference type="InterPro" id="IPR038765">
    <property type="entry name" value="Papain-like_cys_pep_sf"/>
</dbReference>
<proteinExistence type="inferred from homology"/>
<evidence type="ECO:0000256" key="3">
    <source>
        <dbReference type="ARBA" id="ARBA00022679"/>
    </source>
</evidence>
<evidence type="ECO:0000256" key="6">
    <source>
        <dbReference type="ARBA" id="ARBA00022807"/>
    </source>
</evidence>
<dbReference type="InterPro" id="IPR000169">
    <property type="entry name" value="Pept_cys_AS"/>
</dbReference>
<dbReference type="InterPro" id="IPR025660">
    <property type="entry name" value="Pept_his_AS"/>
</dbReference>
<evidence type="ECO:0000313" key="10">
    <source>
        <dbReference type="EMBL" id="KAL1402125.1"/>
    </source>
</evidence>
<evidence type="ECO:0000256" key="2">
    <source>
        <dbReference type="ARBA" id="ARBA00022670"/>
    </source>
</evidence>
<evidence type="ECO:0000256" key="5">
    <source>
        <dbReference type="ARBA" id="ARBA00022801"/>
    </source>
</evidence>
<dbReference type="FunFam" id="3.90.70.10:FF:000031">
    <property type="entry name" value="Cathepsin B"/>
    <property type="match status" value="1"/>
</dbReference>
<keyword evidence="8" id="KW-1015">Disulfide bond</keyword>
<dbReference type="InterPro" id="IPR027417">
    <property type="entry name" value="P-loop_NTPase"/>
</dbReference>
<keyword evidence="7" id="KW-0865">Zymogen</keyword>
<evidence type="ECO:0000256" key="4">
    <source>
        <dbReference type="ARBA" id="ARBA00022729"/>
    </source>
</evidence>
<name>A0ABD1DSL2_CULPP</name>
<evidence type="ECO:0000313" key="11">
    <source>
        <dbReference type="Proteomes" id="UP001562425"/>
    </source>
</evidence>
<keyword evidence="2" id="KW-0645">Protease</keyword>
<evidence type="ECO:0000256" key="1">
    <source>
        <dbReference type="ARBA" id="ARBA00005771"/>
    </source>
</evidence>
<comment type="caution">
    <text evidence="10">The sequence shown here is derived from an EMBL/GenBank/DDBJ whole genome shotgun (WGS) entry which is preliminary data.</text>
</comment>
<dbReference type="Pfam" id="PF00112">
    <property type="entry name" value="Peptidase_C1"/>
    <property type="match status" value="1"/>
</dbReference>
<evidence type="ECO:0000256" key="7">
    <source>
        <dbReference type="ARBA" id="ARBA00023145"/>
    </source>
</evidence>
<reference evidence="10 11" key="1">
    <citation type="submission" date="2024-05" db="EMBL/GenBank/DDBJ databases">
        <title>Culex pipiens pipiens assembly and annotation.</title>
        <authorList>
            <person name="Alout H."/>
            <person name="Durand T."/>
        </authorList>
    </citation>
    <scope>NUCLEOTIDE SEQUENCE [LARGE SCALE GENOMIC DNA]</scope>
    <source>
        <strain evidence="10">HA-2024</strain>
        <tissue evidence="10">Whole body</tissue>
    </source>
</reference>
<dbReference type="GO" id="GO:0008234">
    <property type="term" value="F:cysteine-type peptidase activity"/>
    <property type="evidence" value="ECO:0007669"/>
    <property type="project" value="UniProtKB-KW"/>
</dbReference>
<accession>A0ABD1DSL2</accession>
<organism evidence="10 11">
    <name type="scientific">Culex pipiens pipiens</name>
    <name type="common">Northern house mosquito</name>
    <dbReference type="NCBI Taxonomy" id="38569"/>
    <lineage>
        <taxon>Eukaryota</taxon>
        <taxon>Metazoa</taxon>
        <taxon>Ecdysozoa</taxon>
        <taxon>Arthropoda</taxon>
        <taxon>Hexapoda</taxon>
        <taxon>Insecta</taxon>
        <taxon>Pterygota</taxon>
        <taxon>Neoptera</taxon>
        <taxon>Endopterygota</taxon>
        <taxon>Diptera</taxon>
        <taxon>Nematocera</taxon>
        <taxon>Culicoidea</taxon>
        <taxon>Culicidae</taxon>
        <taxon>Culicinae</taxon>
        <taxon>Culicini</taxon>
        <taxon>Culex</taxon>
        <taxon>Culex</taxon>
    </lineage>
</organism>
<dbReference type="GO" id="GO:0016740">
    <property type="term" value="F:transferase activity"/>
    <property type="evidence" value="ECO:0007669"/>
    <property type="project" value="UniProtKB-KW"/>
</dbReference>
<evidence type="ECO:0000256" key="8">
    <source>
        <dbReference type="ARBA" id="ARBA00023157"/>
    </source>
</evidence>